<dbReference type="AlphaFoldDB" id="A0A1E4TGY4"/>
<feature type="compositionally biased region" description="Acidic residues" evidence="1">
    <location>
        <begin position="604"/>
        <end position="623"/>
    </location>
</feature>
<dbReference type="OrthoDB" id="5563539at2759"/>
<feature type="region of interest" description="Disordered" evidence="1">
    <location>
        <begin position="491"/>
        <end position="567"/>
    </location>
</feature>
<dbReference type="Pfam" id="PF08550">
    <property type="entry name" value="GATA_AreA"/>
    <property type="match status" value="1"/>
</dbReference>
<reference evidence="4" key="1">
    <citation type="submission" date="2016-02" db="EMBL/GenBank/DDBJ databases">
        <title>Comparative genomics of biotechnologically important yeasts.</title>
        <authorList>
            <consortium name="DOE Joint Genome Institute"/>
            <person name="Riley R."/>
            <person name="Haridas S."/>
            <person name="Wolfe K.H."/>
            <person name="Lopes M.R."/>
            <person name="Hittinger C.T."/>
            <person name="Goker M."/>
            <person name="Salamov A."/>
            <person name="Wisecaver J."/>
            <person name="Long T.M."/>
            <person name="Aerts A.L."/>
            <person name="Barry K."/>
            <person name="Choi C."/>
            <person name="Clum A."/>
            <person name="Coughlan A.Y."/>
            <person name="Deshpande S."/>
            <person name="Douglass A.P."/>
            <person name="Hanson S.J."/>
            <person name="Klenk H.-P."/>
            <person name="Labutti K."/>
            <person name="Lapidus A."/>
            <person name="Lindquist E."/>
            <person name="Lipzen A."/>
            <person name="Meier-Kolthoff J.P."/>
            <person name="Ohm R.A."/>
            <person name="Otillar R.P."/>
            <person name="Pangilinan J."/>
            <person name="Peng Y."/>
            <person name="Rokas A."/>
            <person name="Rosa C.A."/>
            <person name="Scheuner C."/>
            <person name="Sibirny A.A."/>
            <person name="Slot J.C."/>
            <person name="Stielow J.B."/>
            <person name="Sun H."/>
            <person name="Kurtzman C.P."/>
            <person name="Blackwell M."/>
            <person name="Jeffries T.W."/>
            <person name="Grigoriev I.V."/>
        </authorList>
    </citation>
    <scope>NUCLEOTIDE SEQUENCE [LARGE SCALE GENOMIC DNA]</scope>
    <source>
        <strain evidence="4">NRRL Y-17796</strain>
    </source>
</reference>
<dbReference type="GO" id="GO:0042149">
    <property type="term" value="P:cellular response to glucose starvation"/>
    <property type="evidence" value="ECO:0007669"/>
    <property type="project" value="TreeGrafter"/>
</dbReference>
<dbReference type="Proteomes" id="UP000095023">
    <property type="component" value="Unassembled WGS sequence"/>
</dbReference>
<dbReference type="GO" id="GO:0007039">
    <property type="term" value="P:protein catabolic process in the vacuole"/>
    <property type="evidence" value="ECO:0007669"/>
    <property type="project" value="TreeGrafter"/>
</dbReference>
<evidence type="ECO:0000259" key="2">
    <source>
        <dbReference type="Pfam" id="PF08550"/>
    </source>
</evidence>
<feature type="region of interest" description="Disordered" evidence="1">
    <location>
        <begin position="597"/>
        <end position="692"/>
    </location>
</feature>
<dbReference type="PANTHER" id="PTHR28051:SF1">
    <property type="entry name" value="PROTEIN MTL1-RELATED"/>
    <property type="match status" value="1"/>
</dbReference>
<evidence type="ECO:0000313" key="3">
    <source>
        <dbReference type="EMBL" id="ODV90989.1"/>
    </source>
</evidence>
<feature type="region of interest" description="Disordered" evidence="1">
    <location>
        <begin position="1"/>
        <end position="89"/>
    </location>
</feature>
<feature type="compositionally biased region" description="Polar residues" evidence="1">
    <location>
        <begin position="54"/>
        <end position="74"/>
    </location>
</feature>
<feature type="compositionally biased region" description="Basic and acidic residues" evidence="1">
    <location>
        <begin position="646"/>
        <end position="661"/>
    </location>
</feature>
<gene>
    <name evidence="3" type="ORF">CANCADRAFT_57368</name>
</gene>
<feature type="domain" description="Nitrogen regulatory protein areA GATA-like" evidence="2">
    <location>
        <begin position="203"/>
        <end position="230"/>
    </location>
</feature>
<name>A0A1E4TGY4_9ASCO</name>
<sequence>MSQVKPRSQLILDSDSSSDDEDARGRSRRPTSSDVSSSDQRNSTAASLPVGLKASSQDITITNQNQSIDDNNNVDAHKGNVEDDDNIGNFSLKRTTSLDSFSADKNHNSFDCYTHAMDYANSFRAVGYSDDGNTVTDARDLSVTTSPSNKHGNEADSDTSVITPLSDAESPIIANDDTKIQYAPSHHVDYLSHNWKESDVSSSWRYVVLQRKNVANSARLENASWRTWMKAKYNLRTVSPESVNWLKDYDVTWLYGPILPASAAHVGDVDYSAPKHKRTNSVSPARIQGNAAEQSMSETKDELLKASQAISTINASHAAAATKPILKRRTISEMMLSGSSMLDIRSNHMHNNRSSSVSPHDEIHPFTNVKSISYVGPLTRKWDHSLSSDNDSSMDRADRNRHIHFNDMVEQCIAITCEDRQEDGYYSDDEDESTNYSRSESSLSTRHSSPTTREGLTIHMLPSTTLKDEYKSMSSSDEYDDDDIVEGVVYSSDRYYDDDDDDDDDNDEMNEEGVTYDSGENDTIREGMGKALPDGRSRFYSHTWSDESDDDDGNADPALEGTKSMSSALEENASVRAAAAAYAALGPPSPAALEYHNYIGKEFMDDDEDEDDSDSADGDDDGNDSGHLMLHFASRRRNSSGSTAEDDAHVGESKAIIDTKFKSASKPGFSTTNAPLRRQSDVAPASKPSSGRLYWSSIKHRSSSPNVAKSSAVAATSAGFAQRETQKSIASSSTDDLKNLAAKYSKH</sequence>
<dbReference type="EMBL" id="KV453842">
    <property type="protein sequence ID" value="ODV90989.1"/>
    <property type="molecule type" value="Genomic_DNA"/>
</dbReference>
<feature type="compositionally biased region" description="Low complexity" evidence="1">
    <location>
        <begin position="30"/>
        <end position="43"/>
    </location>
</feature>
<proteinExistence type="predicted"/>
<evidence type="ECO:0000313" key="4">
    <source>
        <dbReference type="Proteomes" id="UP000095023"/>
    </source>
</evidence>
<accession>A0A1E4TGY4</accession>
<feature type="compositionally biased region" description="Acidic residues" evidence="1">
    <location>
        <begin position="496"/>
        <end position="511"/>
    </location>
</feature>
<keyword evidence="4" id="KW-1185">Reference proteome</keyword>
<dbReference type="InterPro" id="IPR052292">
    <property type="entry name" value="Glucose_repression_reg"/>
</dbReference>
<organism evidence="3 4">
    <name type="scientific">Tortispora caseinolytica NRRL Y-17796</name>
    <dbReference type="NCBI Taxonomy" id="767744"/>
    <lineage>
        <taxon>Eukaryota</taxon>
        <taxon>Fungi</taxon>
        <taxon>Dikarya</taxon>
        <taxon>Ascomycota</taxon>
        <taxon>Saccharomycotina</taxon>
        <taxon>Trigonopsidomycetes</taxon>
        <taxon>Trigonopsidales</taxon>
        <taxon>Trigonopsidaceae</taxon>
        <taxon>Tortispora</taxon>
    </lineage>
</organism>
<feature type="compositionally biased region" description="Low complexity" evidence="1">
    <location>
        <begin position="434"/>
        <end position="453"/>
    </location>
</feature>
<feature type="region of interest" description="Disordered" evidence="1">
    <location>
        <begin position="424"/>
        <end position="463"/>
    </location>
</feature>
<protein>
    <recommendedName>
        <fullName evidence="2">Nitrogen regulatory protein areA GATA-like domain-containing protein</fullName>
    </recommendedName>
</protein>
<feature type="compositionally biased region" description="Basic and acidic residues" evidence="1">
    <location>
        <begin position="522"/>
        <end position="537"/>
    </location>
</feature>
<feature type="region of interest" description="Disordered" evidence="1">
    <location>
        <begin position="718"/>
        <end position="747"/>
    </location>
</feature>
<dbReference type="GO" id="GO:0005773">
    <property type="term" value="C:vacuole"/>
    <property type="evidence" value="ECO:0007669"/>
    <property type="project" value="GOC"/>
</dbReference>
<evidence type="ECO:0000256" key="1">
    <source>
        <dbReference type="SAM" id="MobiDB-lite"/>
    </source>
</evidence>
<dbReference type="PANTHER" id="PTHR28051">
    <property type="entry name" value="PROTEIN MTL1-RELATED"/>
    <property type="match status" value="1"/>
</dbReference>
<dbReference type="InterPro" id="IPR013860">
    <property type="entry name" value="AreA_GATA"/>
</dbReference>
<feature type="region of interest" description="Disordered" evidence="1">
    <location>
        <begin position="142"/>
        <end position="162"/>
    </location>
</feature>